<evidence type="ECO:0000313" key="2">
    <source>
        <dbReference type="Proteomes" id="UP000259683"/>
    </source>
</evidence>
<organism evidence="1 2">
    <name type="scientific">Caulobacter phage CcrSC</name>
    <dbReference type="NCBI Taxonomy" id="2283272"/>
    <lineage>
        <taxon>Viruses</taxon>
        <taxon>Duplodnaviria</taxon>
        <taxon>Heunggongvirae</taxon>
        <taxon>Uroviricota</taxon>
        <taxon>Caudoviricetes</taxon>
        <taxon>Jeanschmidtviridae</taxon>
        <taxon>Bertelyvirus</taxon>
        <taxon>Bertelyvirus SC</taxon>
    </lineage>
</organism>
<name>A0A385EDF6_9CAUD</name>
<keyword evidence="2" id="KW-1185">Reference proteome</keyword>
<accession>A0A385EDF6</accession>
<sequence length="123" mass="13901">MAIPTYTIERDIDDTHQRELMSLAYEWFDNATGKAMFKFACGQPCDGRKLLAEAKIAYAQAQVTSHADLPRLKALIDYAAAQVAYARLRIKTRVLLIEAAKAGVDKYDVRTWMEEAYADQPRA</sequence>
<proteinExistence type="predicted"/>
<reference evidence="1" key="2">
    <citation type="submission" date="2021-07" db="EMBL/GenBank/DDBJ databases">
        <title>Giant CbK-like Caulobacter bacteriophages have genetically divergent genomes.</title>
        <authorList>
            <person name="Wilson K."/>
            <person name="Ely B."/>
        </authorList>
    </citation>
    <scope>NUCLEOTIDE SEQUENCE</scope>
</reference>
<evidence type="ECO:0000313" key="1">
    <source>
        <dbReference type="EMBL" id="AXQ69914.1"/>
    </source>
</evidence>
<protein>
    <submittedName>
        <fullName evidence="1">Uncharacterized protein</fullName>
    </submittedName>
</protein>
<reference evidence="1" key="1">
    <citation type="submission" date="2018-07" db="EMBL/GenBank/DDBJ databases">
        <authorList>
            <person name="Wilson K.M."/>
            <person name="Ely B."/>
        </authorList>
    </citation>
    <scope>NUCLEOTIDE SEQUENCE</scope>
</reference>
<dbReference type="Proteomes" id="UP000259683">
    <property type="component" value="Segment"/>
</dbReference>
<dbReference type="EMBL" id="MH588547">
    <property type="protein sequence ID" value="AXQ69914.1"/>
    <property type="molecule type" value="Genomic_DNA"/>
</dbReference>
<gene>
    <name evidence="1" type="ORF">CcrSC_gp332</name>
</gene>